<dbReference type="EMBL" id="CP075147">
    <property type="protein sequence ID" value="UTX42424.1"/>
    <property type="molecule type" value="Genomic_DNA"/>
</dbReference>
<protein>
    <submittedName>
        <fullName evidence="3">FeS cluster assembly protein</fullName>
    </submittedName>
</protein>
<evidence type="ECO:0000313" key="3">
    <source>
        <dbReference type="EMBL" id="UTX42424.1"/>
    </source>
</evidence>
<keyword evidence="1" id="KW-0863">Zinc-finger</keyword>
<name>A0A9Q9CAG6_ENCHE</name>
<dbReference type="PROSITE" id="PS50157">
    <property type="entry name" value="ZINC_FINGER_C2H2_2"/>
    <property type="match status" value="1"/>
</dbReference>
<evidence type="ECO:0000259" key="2">
    <source>
        <dbReference type="PROSITE" id="PS50157"/>
    </source>
</evidence>
<dbReference type="Proteomes" id="UP001059546">
    <property type="component" value="Chromosome I"/>
</dbReference>
<keyword evidence="6" id="KW-1185">Reference proteome</keyword>
<organism evidence="3 5">
    <name type="scientific">Encephalitozoon hellem</name>
    <name type="common">Microsporidian parasite</name>
    <dbReference type="NCBI Taxonomy" id="27973"/>
    <lineage>
        <taxon>Eukaryota</taxon>
        <taxon>Fungi</taxon>
        <taxon>Fungi incertae sedis</taxon>
        <taxon>Microsporidia</taxon>
        <taxon>Unikaryonidae</taxon>
        <taxon>Encephalitozoon</taxon>
    </lineage>
</organism>
<reference evidence="3" key="1">
    <citation type="submission" date="2021-05" db="EMBL/GenBank/DDBJ databases">
        <title>Encephalitozoon hellem ATCC 50604 Complete Genome.</title>
        <authorList>
            <person name="Mascarenhas dos Santos A.C."/>
            <person name="Julian A.T."/>
            <person name="Pombert J.-F."/>
        </authorList>
    </citation>
    <scope>NUCLEOTIDE SEQUENCE</scope>
    <source>
        <strain evidence="3">ATCC 50604</strain>
    </source>
</reference>
<proteinExistence type="predicted"/>
<dbReference type="InterPro" id="IPR013087">
    <property type="entry name" value="Znf_C2H2_type"/>
</dbReference>
<keyword evidence="1" id="KW-0862">Zinc</keyword>
<evidence type="ECO:0000313" key="4">
    <source>
        <dbReference type="EMBL" id="WEL37867.1"/>
    </source>
</evidence>
<dbReference type="Proteomes" id="UP001217963">
    <property type="component" value="Chromosome I"/>
</dbReference>
<keyword evidence="1" id="KW-0479">Metal-binding</keyword>
<dbReference type="GO" id="GO:0008270">
    <property type="term" value="F:zinc ion binding"/>
    <property type="evidence" value="ECO:0007669"/>
    <property type="project" value="UniProtKB-KW"/>
</dbReference>
<evidence type="ECO:0000313" key="5">
    <source>
        <dbReference type="Proteomes" id="UP001059546"/>
    </source>
</evidence>
<dbReference type="OrthoDB" id="2191528at2759"/>
<sequence>MIDWLVENSLGLYPVALERQVERMDAGKRNSEGVKKECSVSYILSIVPRAGKPEPATLLVRGYQWNDGIGPRIDFSTDLDAKDYYEVKDIRETRMTNFSCHGRTVLYIFITNARGKTTMYYAQFSGCYSLRDPKVPLYRVELFHKDGFYRIDKDPSHDMILKSINIRSKHQGLLHYCWSGQGGLERQARPELGLEIEGERYTVYGFRCIFCIKQFKDISSLAFHISYIHSGYKCIQSEGSLLLRKDSDSLQSCRTLVYFSRKYKRKRLTPGKVQDVSQRYEGSVNGIWSMESLLGLANKGVRASSALPENTLALMEKWNALRLHGGMFLDDVARFAKQERKNPSIVNFLLVLYHKSVVDPKELMELVYSLFEDD</sequence>
<feature type="domain" description="C2H2-type" evidence="2">
    <location>
        <begin position="206"/>
        <end position="234"/>
    </location>
</feature>
<dbReference type="AlphaFoldDB" id="A0A9Q9CAG6"/>
<gene>
    <name evidence="3" type="ORF">GPU96_01g01280</name>
    <name evidence="4" type="ORF">PFJ87_01g01210</name>
</gene>
<reference evidence="4 6" key="2">
    <citation type="submission" date="2023-02" db="EMBL/GenBank/DDBJ databases">
        <title>Encephalitozoon hellem ATCC 50451 complete genome.</title>
        <authorList>
            <person name="Mascarenhas dos Santos A.C."/>
            <person name="Julian A.T."/>
            <person name="Pombert J.-F."/>
        </authorList>
    </citation>
    <scope>NUCLEOTIDE SEQUENCE [LARGE SCALE GENOMIC DNA]</scope>
    <source>
        <strain evidence="4 6">ATCC 50451</strain>
    </source>
</reference>
<evidence type="ECO:0000313" key="6">
    <source>
        <dbReference type="Proteomes" id="UP001217963"/>
    </source>
</evidence>
<dbReference type="EMBL" id="CP119062">
    <property type="protein sequence ID" value="WEL37867.1"/>
    <property type="molecule type" value="Genomic_DNA"/>
</dbReference>
<dbReference type="PROSITE" id="PS00028">
    <property type="entry name" value="ZINC_FINGER_C2H2_1"/>
    <property type="match status" value="1"/>
</dbReference>
<accession>A0A9Q9CAG6</accession>
<evidence type="ECO:0000256" key="1">
    <source>
        <dbReference type="PROSITE-ProRule" id="PRU00042"/>
    </source>
</evidence>